<feature type="region of interest" description="Disordered" evidence="6">
    <location>
        <begin position="284"/>
        <end position="309"/>
    </location>
</feature>
<feature type="compositionally biased region" description="Polar residues" evidence="6">
    <location>
        <begin position="60"/>
        <end position="77"/>
    </location>
</feature>
<keyword evidence="9" id="KW-1185">Reference proteome</keyword>
<name>A0A7L3K727_9PASS</name>
<feature type="compositionally biased region" description="Basic and acidic residues" evidence="6">
    <location>
        <begin position="38"/>
        <end position="53"/>
    </location>
</feature>
<dbReference type="AlphaFoldDB" id="A0A7L3K727"/>
<reference evidence="8 9" key="1">
    <citation type="submission" date="2019-09" db="EMBL/GenBank/DDBJ databases">
        <title>Bird 10,000 Genomes (B10K) Project - Family phase.</title>
        <authorList>
            <person name="Zhang G."/>
        </authorList>
    </citation>
    <scope>NUCLEOTIDE SEQUENCE [LARGE SCALE GENOMIC DNA]</scope>
    <source>
        <strain evidence="8">B10K-DU-030-03</strain>
    </source>
</reference>
<feature type="region of interest" description="Disordered" evidence="6">
    <location>
        <begin position="581"/>
        <end position="735"/>
    </location>
</feature>
<protein>
    <submittedName>
        <fullName evidence="8">RFIP1 protein</fullName>
    </submittedName>
</protein>
<feature type="compositionally biased region" description="Basic and acidic residues" evidence="6">
    <location>
        <begin position="368"/>
        <end position="393"/>
    </location>
</feature>
<dbReference type="InterPro" id="IPR019018">
    <property type="entry name" value="Rab-bd_FIP-RBD"/>
</dbReference>
<dbReference type="InterPro" id="IPR037789">
    <property type="entry name" value="FIP_classI"/>
</dbReference>
<dbReference type="PROSITE" id="PS51511">
    <property type="entry name" value="FIP_RBD"/>
    <property type="match status" value="1"/>
</dbReference>
<evidence type="ECO:0000256" key="1">
    <source>
        <dbReference type="ARBA" id="ARBA00004177"/>
    </source>
</evidence>
<keyword evidence="5" id="KW-0653">Protein transport</keyword>
<feature type="non-terminal residue" evidence="8">
    <location>
        <position position="1"/>
    </location>
</feature>
<dbReference type="InterPro" id="IPR037245">
    <property type="entry name" value="FIP-RBD_C_sf"/>
</dbReference>
<dbReference type="FunFam" id="1.20.5.2440:FF:000002">
    <property type="entry name" value="rab11 family-interacting protein 2 isoform X1"/>
    <property type="match status" value="1"/>
</dbReference>
<evidence type="ECO:0000256" key="5">
    <source>
        <dbReference type="ARBA" id="ARBA00022927"/>
    </source>
</evidence>
<sequence>RWYKLRSKPGKKEKERGEIEVDIQFMRSNMTASMFDLSMKDKPRSPFGKLKDKLKGKRSSGLSDTVSAIVPSTSHSPADSEDEAVEKEKKKSKFKALFSKPGLQKTSLSQSMSVLPTQQPITPRVRLRPSDFQPQWDEEEESETSPTSERESPSPLFKSRKPAFLDSRQQTQGTTNHTKKDGLSLFSGLKSKSDPVSKSSLCINGSHVYMEETTTKDKTPTSSPSPHNLRRKQLFASEENLSSRSTKSPEEVGRASPGQAFSGSTSLETFKSMTLPSYKLLSSEEHLDTSVPPSIEAVRETKKPDHKKSALLSLVTGKKETVKSSNAEIIPDRTLQSEENTIPEEKSEEEAKCPEPPAVLGRGSPSGDAHHVEEAATNKQLLSEEERKPEKAASAKTKAVKPRLGLSPEEEPKATLPTLAPDPLPAFLSVHRISSAINNPFISKVGQRVQVPGSENTISPPASLTSPAFAAELWNDKNPFTPEWDRASRALDPNSIACFPSSHHPAASLPKPLPGQVSARSSNPFAADWGRGPESSDTEASRGLSGLPTPSVPSDCHFNDNNPFVSKHGGQAVPGFQAVAGSSPSCLPGGEDCSSAGRPAHGAPGGSVDVALTSDVTAVPDPPHTLSDPPCGPPGLAPEPHCDSPQLQPEEPLESSKPGHGKSADQAPCPESELREQQEPCAGKRWVECVPMSEPQGTPLAENESLSRVQPTPRACTVSPQEGDTGRAGSEVLVPPKPAPRLAVLLRKSPAISQAELRDVPASGEGVKSTPGLPLLEAASAAHRCLPQSPPVTHRGNSSDRPLEKEGDDDLSARLTNLKSAIPVPGDQGSTLTSLPVIAEGGSDDELLGDCQESCGVTAGDKGVVGTGEQPRGVTPLYGEQRELSDSSAAAPVIPAIPGACKPGSFAVLPAAVGAPRVCAQGADSGLGVMSRSTECDSHSENQELERSAGVEECAECDFSEPSTFSSSLSSPCQPYSSSHSLLSDTPSCRAESPKKPTAEGFADKAGNSGKKKLLQARVSPSETFPNQTPWGGETVSPKHRLHPVKPMNAMANKPQSKNLNVISTMNEKLLEMSVKKYDPSDPAYAYAQLTHDELIQLVLKQKDTITRKDLQVRELEDYIDNLLVRVMEETPNILRISLSGNKKAGKM</sequence>
<keyword evidence="3" id="KW-0597">Phosphoprotein</keyword>
<feature type="domain" description="FIP-RBD" evidence="7">
    <location>
        <begin position="1076"/>
        <end position="1138"/>
    </location>
</feature>
<feature type="compositionally biased region" description="Basic and acidic residues" evidence="6">
    <location>
        <begin position="343"/>
        <end position="353"/>
    </location>
</feature>
<keyword evidence="2" id="KW-0813">Transport</keyword>
<dbReference type="GO" id="GO:0005768">
    <property type="term" value="C:endosome"/>
    <property type="evidence" value="ECO:0007669"/>
    <property type="project" value="UniProtKB-SubCell"/>
</dbReference>
<dbReference type="GO" id="GO:0015031">
    <property type="term" value="P:protein transport"/>
    <property type="evidence" value="ECO:0007669"/>
    <property type="project" value="UniProtKB-KW"/>
</dbReference>
<feature type="region of interest" description="Disordered" evidence="6">
    <location>
        <begin position="502"/>
        <end position="565"/>
    </location>
</feature>
<evidence type="ECO:0000256" key="2">
    <source>
        <dbReference type="ARBA" id="ARBA00022448"/>
    </source>
</evidence>
<comment type="caution">
    <text evidence="8">The sequence shown here is derived from an EMBL/GenBank/DDBJ whole genome shotgun (WGS) entry which is preliminary data.</text>
</comment>
<feature type="compositionally biased region" description="Basic and acidic residues" evidence="6">
    <location>
        <begin position="934"/>
        <end position="949"/>
    </location>
</feature>
<keyword evidence="4" id="KW-0967">Endosome</keyword>
<feature type="non-terminal residue" evidence="8">
    <location>
        <position position="1148"/>
    </location>
</feature>
<organism evidence="8 9">
    <name type="scientific">Drymodes brunneopygia</name>
    <dbReference type="NCBI Taxonomy" id="626378"/>
    <lineage>
        <taxon>Eukaryota</taxon>
        <taxon>Metazoa</taxon>
        <taxon>Chordata</taxon>
        <taxon>Craniata</taxon>
        <taxon>Vertebrata</taxon>
        <taxon>Euteleostomi</taxon>
        <taxon>Archelosauria</taxon>
        <taxon>Archosauria</taxon>
        <taxon>Dinosauria</taxon>
        <taxon>Saurischia</taxon>
        <taxon>Theropoda</taxon>
        <taxon>Coelurosauria</taxon>
        <taxon>Aves</taxon>
        <taxon>Neognathae</taxon>
        <taxon>Neoaves</taxon>
        <taxon>Telluraves</taxon>
        <taxon>Australaves</taxon>
        <taxon>Passeriformes</taxon>
        <taxon>Petroicidae</taxon>
        <taxon>Drymodes</taxon>
    </lineage>
</organism>
<dbReference type="GO" id="GO:0045055">
    <property type="term" value="P:regulated exocytosis"/>
    <property type="evidence" value="ECO:0007669"/>
    <property type="project" value="TreeGrafter"/>
</dbReference>
<evidence type="ECO:0000259" key="7">
    <source>
        <dbReference type="PROSITE" id="PS51511"/>
    </source>
</evidence>
<evidence type="ECO:0000313" key="9">
    <source>
        <dbReference type="Proteomes" id="UP000525319"/>
    </source>
</evidence>
<dbReference type="Pfam" id="PF09457">
    <property type="entry name" value="RBD-FIP"/>
    <property type="match status" value="1"/>
</dbReference>
<dbReference type="SUPFAM" id="SSF144270">
    <property type="entry name" value="Eferin C-derminal domain-like"/>
    <property type="match status" value="1"/>
</dbReference>
<dbReference type="OrthoDB" id="8956628at2759"/>
<feature type="compositionally biased region" description="Basic and acidic residues" evidence="6">
    <location>
        <begin position="209"/>
        <end position="219"/>
    </location>
</feature>
<dbReference type="PANTHER" id="PTHR15746">
    <property type="entry name" value="RAB11-RELATED"/>
    <property type="match status" value="1"/>
</dbReference>
<gene>
    <name evidence="8" type="primary">Rab11fip1</name>
    <name evidence="8" type="ORF">DRYBRU_R09356</name>
</gene>
<dbReference type="PANTHER" id="PTHR15746:SF22">
    <property type="entry name" value="RAB11 FAMILY-INTERACTING PROTEIN 1"/>
    <property type="match status" value="1"/>
</dbReference>
<comment type="subcellular location">
    <subcellularLocation>
        <location evidence="1">Endosome</location>
    </subcellularLocation>
</comment>
<proteinExistence type="predicted"/>
<evidence type="ECO:0000256" key="4">
    <source>
        <dbReference type="ARBA" id="ARBA00022753"/>
    </source>
</evidence>
<dbReference type="Gene3D" id="1.20.5.2440">
    <property type="match status" value="1"/>
</dbReference>
<dbReference type="GO" id="GO:0031267">
    <property type="term" value="F:small GTPase binding"/>
    <property type="evidence" value="ECO:0007669"/>
    <property type="project" value="InterPro"/>
</dbReference>
<evidence type="ECO:0000313" key="8">
    <source>
        <dbReference type="EMBL" id="NXU37502.1"/>
    </source>
</evidence>
<accession>A0A7L3K727</accession>
<feature type="region of interest" description="Disordered" evidence="6">
    <location>
        <begin position="38"/>
        <end position="267"/>
    </location>
</feature>
<dbReference type="EMBL" id="VZTZ01015237">
    <property type="protein sequence ID" value="NXU37502.1"/>
    <property type="molecule type" value="Genomic_DNA"/>
</dbReference>
<feature type="region of interest" description="Disordered" evidence="6">
    <location>
        <begin position="981"/>
        <end position="1034"/>
    </location>
</feature>
<feature type="region of interest" description="Disordered" evidence="6">
    <location>
        <begin position="330"/>
        <end position="418"/>
    </location>
</feature>
<feature type="compositionally biased region" description="Polar residues" evidence="6">
    <location>
        <begin position="1019"/>
        <end position="1030"/>
    </location>
</feature>
<feature type="region of interest" description="Disordered" evidence="6">
    <location>
        <begin position="757"/>
        <end position="812"/>
    </location>
</feature>
<feature type="compositionally biased region" description="Polar residues" evidence="6">
    <location>
        <begin position="104"/>
        <end position="121"/>
    </location>
</feature>
<evidence type="ECO:0000256" key="6">
    <source>
        <dbReference type="SAM" id="MobiDB-lite"/>
    </source>
</evidence>
<feature type="region of interest" description="Disordered" evidence="6">
    <location>
        <begin position="930"/>
        <end position="949"/>
    </location>
</feature>
<evidence type="ECO:0000256" key="3">
    <source>
        <dbReference type="ARBA" id="ARBA00022553"/>
    </source>
</evidence>
<dbReference type="Proteomes" id="UP000525319">
    <property type="component" value="Unassembled WGS sequence"/>
</dbReference>
<feature type="compositionally biased region" description="Polar residues" evidence="6">
    <location>
        <begin position="167"/>
        <end position="176"/>
    </location>
</feature>